<feature type="compositionally biased region" description="Polar residues" evidence="1">
    <location>
        <begin position="194"/>
        <end position="203"/>
    </location>
</feature>
<reference evidence="2 3" key="1">
    <citation type="submission" date="2019-04" db="EMBL/GenBank/DDBJ databases">
        <title>Annotation for the trematode Fasciola gigantica.</title>
        <authorList>
            <person name="Choi Y.-J."/>
        </authorList>
    </citation>
    <scope>NUCLEOTIDE SEQUENCE [LARGE SCALE GENOMIC DNA]</scope>
    <source>
        <strain evidence="2">Uganda_cow_1</strain>
    </source>
</reference>
<sequence length="557" mass="61662">VPPFPTSQAVLHRDTNWVWIGRDKTGETEGNQGNGLTPSPLVDCHRSANSPLLGTADVPKTGAPTASSSITPSGAHGPVSGVERSNGRKQNAHNLNTTAVLSVGEADMLLLHSPYHQDAWQDTLRSTSADRDTMVPFAMGWPYTGAPGVSQDPHGLFVTSSTVGRSPRRHTAGALTQRNYQGQECSIRIISNPMPQSMSSPHNGQAPAHSASQEHDQVKNVSQLWSAYYQPEGYQIPHDSRTPVSVSASISQKQRTPIASWTIKDQRGDKDQAGSNYIQIDWNSGSRPNPCPWMQIPPPHHVPSTLIPPPNHPAPPIPYGHLRPKDAAYYWEAIMYRSWVRPRSGWKIPQSVSDSTTTNLAPTQTSQDWSPWNVRTRRSLSNASDAIGDSLSRDANHISQWDYIRSANMLKTLRESREHTFNRSTETPVKVENMAPFPPVRTTSRTVESQTLEADKAKRKISLDANPRPLSLPQNFQATNELYGAVTQDSLELGGTSADLEAEHQAKPNGGRSAGGPDKSPSEESLWWYHPVRRRPRRRRHEQNSQRQQSDSNTFFI</sequence>
<dbReference type="Proteomes" id="UP000316759">
    <property type="component" value="Unassembled WGS sequence"/>
</dbReference>
<dbReference type="EMBL" id="SUNJ01010461">
    <property type="protein sequence ID" value="TPP59633.1"/>
    <property type="molecule type" value="Genomic_DNA"/>
</dbReference>
<comment type="caution">
    <text evidence="2">The sequence shown here is derived from an EMBL/GenBank/DDBJ whole genome shotgun (WGS) entry which is preliminary data.</text>
</comment>
<gene>
    <name evidence="2" type="ORF">FGIG_09890</name>
</gene>
<proteinExistence type="predicted"/>
<feature type="region of interest" description="Disordered" evidence="1">
    <location>
        <begin position="23"/>
        <end position="93"/>
    </location>
</feature>
<feature type="region of interest" description="Disordered" evidence="1">
    <location>
        <begin position="505"/>
        <end position="557"/>
    </location>
</feature>
<feature type="compositionally biased region" description="Polar residues" evidence="1">
    <location>
        <begin position="28"/>
        <end position="37"/>
    </location>
</feature>
<dbReference type="OrthoDB" id="6285609at2759"/>
<feature type="compositionally biased region" description="Polar residues" evidence="1">
    <location>
        <begin position="441"/>
        <end position="452"/>
    </location>
</feature>
<feature type="compositionally biased region" description="Basic residues" evidence="1">
    <location>
        <begin position="531"/>
        <end position="541"/>
    </location>
</feature>
<organism evidence="2 3">
    <name type="scientific">Fasciola gigantica</name>
    <name type="common">Giant liver fluke</name>
    <dbReference type="NCBI Taxonomy" id="46835"/>
    <lineage>
        <taxon>Eukaryota</taxon>
        <taxon>Metazoa</taxon>
        <taxon>Spiralia</taxon>
        <taxon>Lophotrochozoa</taxon>
        <taxon>Platyhelminthes</taxon>
        <taxon>Trematoda</taxon>
        <taxon>Digenea</taxon>
        <taxon>Plagiorchiida</taxon>
        <taxon>Echinostomata</taxon>
        <taxon>Echinostomatoidea</taxon>
        <taxon>Fasciolidae</taxon>
        <taxon>Fasciola</taxon>
    </lineage>
</organism>
<accession>A0A504YES3</accession>
<protein>
    <submittedName>
        <fullName evidence="2">Uncharacterized protein</fullName>
    </submittedName>
</protein>
<evidence type="ECO:0000256" key="1">
    <source>
        <dbReference type="SAM" id="MobiDB-lite"/>
    </source>
</evidence>
<feature type="region of interest" description="Disordered" evidence="1">
    <location>
        <begin position="194"/>
        <end position="217"/>
    </location>
</feature>
<keyword evidence="3" id="KW-1185">Reference proteome</keyword>
<feature type="non-terminal residue" evidence="2">
    <location>
        <position position="1"/>
    </location>
</feature>
<feature type="region of interest" description="Disordered" evidence="1">
    <location>
        <begin position="434"/>
        <end position="474"/>
    </location>
</feature>
<evidence type="ECO:0000313" key="3">
    <source>
        <dbReference type="Proteomes" id="UP000316759"/>
    </source>
</evidence>
<dbReference type="AlphaFoldDB" id="A0A504YES3"/>
<name>A0A504YES3_FASGI</name>
<evidence type="ECO:0000313" key="2">
    <source>
        <dbReference type="EMBL" id="TPP59633.1"/>
    </source>
</evidence>